<gene>
    <name evidence="2" type="ORF">SAMN05443244_2441</name>
</gene>
<proteinExistence type="predicted"/>
<dbReference type="RefSeq" id="WP_139285186.1">
    <property type="nucleotide sequence ID" value="NZ_FNSD01000001.1"/>
</dbReference>
<sequence>MQLRPPSIRGRATREPARATTVEPGTTNHHGQTVVRKAGRAADDLAGQSIYILRCKSCGHEYGEAGIRVHQRKCPKCDGGKAGLPVPEPEPTLFG</sequence>
<feature type="region of interest" description="Disordered" evidence="1">
    <location>
        <begin position="1"/>
        <end position="39"/>
    </location>
</feature>
<protein>
    <submittedName>
        <fullName evidence="2">Uncharacterized protein</fullName>
    </submittedName>
</protein>
<evidence type="ECO:0000256" key="1">
    <source>
        <dbReference type="SAM" id="MobiDB-lite"/>
    </source>
</evidence>
<evidence type="ECO:0000313" key="3">
    <source>
        <dbReference type="Proteomes" id="UP000182409"/>
    </source>
</evidence>
<dbReference type="OrthoDB" id="8139367at2"/>
<dbReference type="EMBL" id="FNSD01000001">
    <property type="protein sequence ID" value="SEC01956.1"/>
    <property type="molecule type" value="Genomic_DNA"/>
</dbReference>
<evidence type="ECO:0000313" key="2">
    <source>
        <dbReference type="EMBL" id="SEC01956.1"/>
    </source>
</evidence>
<dbReference type="Proteomes" id="UP000182409">
    <property type="component" value="Unassembled WGS sequence"/>
</dbReference>
<reference evidence="2 3" key="1">
    <citation type="submission" date="2016-10" db="EMBL/GenBank/DDBJ databases">
        <authorList>
            <person name="de Groot N.N."/>
        </authorList>
    </citation>
    <scope>NUCLEOTIDE SEQUENCE [LARGE SCALE GENOMIC DNA]</scope>
    <source>
        <strain evidence="2 3">AB35.6</strain>
    </source>
</reference>
<name>A0A1H4P388_9BACT</name>
<organism evidence="2 3">
    <name type="scientific">Terriglobus roseus</name>
    <dbReference type="NCBI Taxonomy" id="392734"/>
    <lineage>
        <taxon>Bacteria</taxon>
        <taxon>Pseudomonadati</taxon>
        <taxon>Acidobacteriota</taxon>
        <taxon>Terriglobia</taxon>
        <taxon>Terriglobales</taxon>
        <taxon>Acidobacteriaceae</taxon>
        <taxon>Terriglobus</taxon>
    </lineage>
</organism>
<dbReference type="AlphaFoldDB" id="A0A1H4P388"/>
<accession>A0A1H4P388</accession>